<accession>A0A8T2P5W7</accession>
<organism evidence="2 3">
    <name type="scientific">Albula glossodonta</name>
    <name type="common">roundjaw bonefish</name>
    <dbReference type="NCBI Taxonomy" id="121402"/>
    <lineage>
        <taxon>Eukaryota</taxon>
        <taxon>Metazoa</taxon>
        <taxon>Chordata</taxon>
        <taxon>Craniata</taxon>
        <taxon>Vertebrata</taxon>
        <taxon>Euteleostomi</taxon>
        <taxon>Actinopterygii</taxon>
        <taxon>Neopterygii</taxon>
        <taxon>Teleostei</taxon>
        <taxon>Albuliformes</taxon>
        <taxon>Albulidae</taxon>
        <taxon>Albula</taxon>
    </lineage>
</organism>
<evidence type="ECO:0000256" key="1">
    <source>
        <dbReference type="SAM" id="MobiDB-lite"/>
    </source>
</evidence>
<feature type="compositionally biased region" description="Gly residues" evidence="1">
    <location>
        <begin position="38"/>
        <end position="50"/>
    </location>
</feature>
<name>A0A8T2P5W7_9TELE</name>
<evidence type="ECO:0000313" key="3">
    <source>
        <dbReference type="Proteomes" id="UP000824540"/>
    </source>
</evidence>
<comment type="caution">
    <text evidence="2">The sequence shown here is derived from an EMBL/GenBank/DDBJ whole genome shotgun (WGS) entry which is preliminary data.</text>
</comment>
<sequence length="118" mass="11830">MVLRQYDIAKQSALSNPVEAALSVDMKQTSFTQSGKGNAAGGEKGGGGARGRMDAACSTLASVWGCEGTGAELGQGGVGGGGSGTLVHAEQQLHSHSDACVPAQWEQPDVAGNDGWAQ</sequence>
<reference evidence="2" key="1">
    <citation type="thesis" date="2021" institute="BYU ScholarsArchive" country="Provo, UT, USA">
        <title>Applications of and Algorithms for Genome Assembly and Genomic Analyses with an Emphasis on Marine Teleosts.</title>
        <authorList>
            <person name="Pickett B.D."/>
        </authorList>
    </citation>
    <scope>NUCLEOTIDE SEQUENCE</scope>
    <source>
        <strain evidence="2">HI-2016</strain>
    </source>
</reference>
<dbReference type="AlphaFoldDB" id="A0A8T2P5W7"/>
<proteinExistence type="predicted"/>
<gene>
    <name evidence="2" type="ORF">JZ751_029220</name>
</gene>
<dbReference type="EMBL" id="JAFBMS010000010">
    <property type="protein sequence ID" value="KAG9348903.1"/>
    <property type="molecule type" value="Genomic_DNA"/>
</dbReference>
<evidence type="ECO:0000313" key="2">
    <source>
        <dbReference type="EMBL" id="KAG9348903.1"/>
    </source>
</evidence>
<protein>
    <submittedName>
        <fullName evidence="2">Uncharacterized protein</fullName>
    </submittedName>
</protein>
<keyword evidence="3" id="KW-1185">Reference proteome</keyword>
<feature type="region of interest" description="Disordered" evidence="1">
    <location>
        <begin position="30"/>
        <end position="52"/>
    </location>
</feature>
<dbReference type="Proteomes" id="UP000824540">
    <property type="component" value="Unassembled WGS sequence"/>
</dbReference>